<dbReference type="RefSeq" id="WP_187816199.1">
    <property type="nucleotide sequence ID" value="NZ_JACTVJ010000012.1"/>
</dbReference>
<proteinExistence type="predicted"/>
<sequence>MRSDCASFGAQDDDDHRCYGDNPAFITEDASGSITRNVSGIGSDLSAITSTTGNVVLQLANLHDDITVTLPLDPAQAPSVFAADEYGNRLSSGLAPRYQWLGAKQLTTFQLSIYLRLRRSTPRAHRWALSTRLPAPSKMSSEEAAAIRPEQGPYVLRSSLPLW</sequence>
<evidence type="ECO:0000313" key="1">
    <source>
        <dbReference type="EMBL" id="MBC9715731.1"/>
    </source>
</evidence>
<comment type="caution">
    <text evidence="1">The sequence shown here is derived from an EMBL/GenBank/DDBJ whole genome shotgun (WGS) entry which is preliminary data.</text>
</comment>
<dbReference type="Proteomes" id="UP000642284">
    <property type="component" value="Unassembled WGS sequence"/>
</dbReference>
<organism evidence="1 2">
    <name type="scientific">Streptomyces polyasparticus</name>
    <dbReference type="NCBI Taxonomy" id="2767826"/>
    <lineage>
        <taxon>Bacteria</taxon>
        <taxon>Bacillati</taxon>
        <taxon>Actinomycetota</taxon>
        <taxon>Actinomycetes</taxon>
        <taxon>Kitasatosporales</taxon>
        <taxon>Streptomycetaceae</taxon>
        <taxon>Streptomyces</taxon>
    </lineage>
</organism>
<gene>
    <name evidence="1" type="ORF">H9Y04_24620</name>
</gene>
<evidence type="ECO:0000313" key="2">
    <source>
        <dbReference type="Proteomes" id="UP000642284"/>
    </source>
</evidence>
<protein>
    <submittedName>
        <fullName evidence="1">Uncharacterized protein</fullName>
    </submittedName>
</protein>
<reference evidence="1 2" key="1">
    <citation type="submission" date="2020-08" db="EMBL/GenBank/DDBJ databases">
        <title>Genemic of Streptomyces polyaspartic.</title>
        <authorList>
            <person name="Liu W."/>
        </authorList>
    </citation>
    <scope>NUCLEOTIDE SEQUENCE [LARGE SCALE GENOMIC DNA]</scope>
    <source>
        <strain evidence="1 2">TRM66268-LWL</strain>
    </source>
</reference>
<accession>A0ABR7SJR1</accession>
<keyword evidence="2" id="KW-1185">Reference proteome</keyword>
<dbReference type="EMBL" id="JACTVJ010000012">
    <property type="protein sequence ID" value="MBC9715731.1"/>
    <property type="molecule type" value="Genomic_DNA"/>
</dbReference>
<name>A0ABR7SJR1_9ACTN</name>